<dbReference type="SUPFAM" id="SSF52309">
    <property type="entry name" value="N-(deoxy)ribosyltransferase-like"/>
    <property type="match status" value="1"/>
</dbReference>
<sequence length="177" mass="20292">MAVTVTVENIRDSRPAVEGSTGKITTKNSRGLRVYLASPFFSDEQIEEVKRLEKALTANPHVAEVFSPMRNQIEELEFGSFEWRQAIFKNDVDHIDWADIVVVVHDYFEDKTDAGTAWEMGYSYAKGKPVFLLQEKQRVPVNLMLSESCQAYFVSTDEVAKYDFSNPKEIKFYGEVF</sequence>
<evidence type="ECO:0000313" key="2">
    <source>
        <dbReference type="Proteomes" id="UP001214898"/>
    </source>
</evidence>
<gene>
    <name evidence="1" type="ORF">P5633_12590</name>
</gene>
<evidence type="ECO:0000313" key="1">
    <source>
        <dbReference type="EMBL" id="WEY83275.1"/>
    </source>
</evidence>
<reference evidence="1" key="1">
    <citation type="submission" date="2025-02" db="EMBL/GenBank/DDBJ databases">
        <title>Complete genome sequences of 52 Bacillus and Priestia strains isolated from West-African fermentations and 26 reference strains from the DSMZ collection.</title>
        <authorList>
            <person name="Wiedenbein E.S."/>
            <person name="Canoy T.S."/>
            <person name="Hui Y."/>
            <person name="Parkouda C."/>
            <person name="Dawende C."/>
            <person name="Ametefe E."/>
            <person name="Jespersen L."/>
            <person name="Nielsen D.S."/>
        </authorList>
    </citation>
    <scope>NUCLEOTIDE SEQUENCE</scope>
    <source>
        <strain evidence="1">PRO56</strain>
    </source>
</reference>
<organism evidence="1 2">
    <name type="scientific">Bacillus subtilis</name>
    <dbReference type="NCBI Taxonomy" id="1423"/>
    <lineage>
        <taxon>Bacteria</taxon>
        <taxon>Bacillati</taxon>
        <taxon>Bacillota</taxon>
        <taxon>Bacilli</taxon>
        <taxon>Bacillales</taxon>
        <taxon>Bacillaceae</taxon>
        <taxon>Bacillus</taxon>
    </lineage>
</organism>
<dbReference type="AlphaFoldDB" id="A0AAX3RML2"/>
<dbReference type="InterPro" id="IPR007710">
    <property type="entry name" value="Nucleoside_deoxyribTrfase"/>
</dbReference>
<dbReference type="Proteomes" id="UP001214898">
    <property type="component" value="Chromosome"/>
</dbReference>
<proteinExistence type="predicted"/>
<dbReference type="Gene3D" id="3.40.50.450">
    <property type="match status" value="1"/>
</dbReference>
<accession>A0AAX3RML2</accession>
<dbReference type="EMBL" id="CP120576">
    <property type="protein sequence ID" value="WEY83275.1"/>
    <property type="molecule type" value="Genomic_DNA"/>
</dbReference>
<dbReference type="Pfam" id="PF05014">
    <property type="entry name" value="Nuc_deoxyrib_tr"/>
    <property type="match status" value="1"/>
</dbReference>
<protein>
    <submittedName>
        <fullName evidence="1">Nucleoside 2-deoxyribosyltransferase</fullName>
    </submittedName>
</protein>
<name>A0AAX3RML2_BACIU</name>